<evidence type="ECO:0000313" key="1">
    <source>
        <dbReference type="EMBL" id="RMZ97829.1"/>
    </source>
</evidence>
<organism evidence="1 2">
    <name type="scientific">Brachionus plicatilis</name>
    <name type="common">Marine rotifer</name>
    <name type="synonym">Brachionus muelleri</name>
    <dbReference type="NCBI Taxonomy" id="10195"/>
    <lineage>
        <taxon>Eukaryota</taxon>
        <taxon>Metazoa</taxon>
        <taxon>Spiralia</taxon>
        <taxon>Gnathifera</taxon>
        <taxon>Rotifera</taxon>
        <taxon>Eurotatoria</taxon>
        <taxon>Monogononta</taxon>
        <taxon>Pseudotrocha</taxon>
        <taxon>Ploima</taxon>
        <taxon>Brachionidae</taxon>
        <taxon>Brachionus</taxon>
    </lineage>
</organism>
<name>A0A3M7PFP2_BRAPC</name>
<protein>
    <submittedName>
        <fullName evidence="1">Glyco-N-acetylgalactosamine 3-beta-galactosyltransferase 1 isoform X1</fullName>
    </submittedName>
</protein>
<reference evidence="1 2" key="1">
    <citation type="journal article" date="2018" name="Sci. Rep.">
        <title>Genomic signatures of local adaptation to the degree of environmental predictability in rotifers.</title>
        <authorList>
            <person name="Franch-Gras L."/>
            <person name="Hahn C."/>
            <person name="Garcia-Roger E.M."/>
            <person name="Carmona M.J."/>
            <person name="Serra M."/>
            <person name="Gomez A."/>
        </authorList>
    </citation>
    <scope>NUCLEOTIDE SEQUENCE [LARGE SCALE GENOMIC DNA]</scope>
    <source>
        <strain evidence="1">HYR1</strain>
    </source>
</reference>
<proteinExistence type="predicted"/>
<dbReference type="STRING" id="10195.A0A3M7PFP2"/>
<dbReference type="EMBL" id="REGN01011155">
    <property type="protein sequence ID" value="RMZ97829.1"/>
    <property type="molecule type" value="Genomic_DNA"/>
</dbReference>
<dbReference type="Proteomes" id="UP000276133">
    <property type="component" value="Unassembled WGS sequence"/>
</dbReference>
<dbReference type="AlphaFoldDB" id="A0A3M7PFP2"/>
<accession>A0A3M7PFP2</accession>
<keyword evidence="1" id="KW-0808">Transferase</keyword>
<dbReference type="GO" id="GO:0016757">
    <property type="term" value="F:glycosyltransferase activity"/>
    <property type="evidence" value="ECO:0007669"/>
    <property type="project" value="UniProtKB-KW"/>
</dbReference>
<evidence type="ECO:0000313" key="2">
    <source>
        <dbReference type="Proteomes" id="UP000276133"/>
    </source>
</evidence>
<gene>
    <name evidence="1" type="ORF">BpHYR1_029230</name>
</gene>
<keyword evidence="1" id="KW-0328">Glycosyltransferase</keyword>
<keyword evidence="2" id="KW-1185">Reference proteome</keyword>
<sequence length="229" mass="27002">MTRELIKDIKNCPNSGIDDSDVNACIRKYNGTMGNSRDENKRERFLPMSLMNHFMGTSLEWLNGYGEMAPKKGFECCADSLIAVHYMNSRDLVRLDLAIESQTKNFKIYDHFFALKKRVTFKNIIKNYILLEDIENESNKYSEVKIFLLIFNNNKPGVSNWPDFCFNLLHKLNQTIPNKKMLSLKARRKEHEHFLPIYYFYMSDKEREPEPGVQGMLKKAQNILWRNQI</sequence>
<comment type="caution">
    <text evidence="1">The sequence shown here is derived from an EMBL/GenBank/DDBJ whole genome shotgun (WGS) entry which is preliminary data.</text>
</comment>